<evidence type="ECO:0000256" key="1">
    <source>
        <dbReference type="SAM" id="MobiDB-lite"/>
    </source>
</evidence>
<accession>M3IKF4</accession>
<proteinExistence type="predicted"/>
<dbReference type="STRING" id="1245528.M3IKF4"/>
<dbReference type="HOGENOM" id="CLU_103820_0_0_1"/>
<evidence type="ECO:0000313" key="3">
    <source>
        <dbReference type="Proteomes" id="UP000011777"/>
    </source>
</evidence>
<name>M3IKF4_CANMX</name>
<dbReference type="EMBL" id="AOGT01001841">
    <property type="protein sequence ID" value="EMG46891.1"/>
    <property type="molecule type" value="Genomic_DNA"/>
</dbReference>
<dbReference type="OrthoDB" id="10265275at2759"/>
<reference evidence="2 3" key="1">
    <citation type="submission" date="2013-02" db="EMBL/GenBank/DDBJ databases">
        <title>Genome sequence of Candida maltosa Xu316, a potential industrial strain for xylitol and ethanol production.</title>
        <authorList>
            <person name="Yu J."/>
            <person name="Wang Q."/>
            <person name="Geng X."/>
            <person name="Bao W."/>
            <person name="He P."/>
            <person name="Cai J."/>
        </authorList>
    </citation>
    <scope>NUCLEOTIDE SEQUENCE [LARGE SCALE GENOMIC DNA]</scope>
    <source>
        <strain evidence="3">Xu316</strain>
    </source>
</reference>
<dbReference type="AlphaFoldDB" id="M3IKF4"/>
<evidence type="ECO:0000313" key="2">
    <source>
        <dbReference type="EMBL" id="EMG46891.1"/>
    </source>
</evidence>
<keyword evidence="3" id="KW-1185">Reference proteome</keyword>
<comment type="caution">
    <text evidence="2">The sequence shown here is derived from an EMBL/GenBank/DDBJ whole genome shotgun (WGS) entry which is preliminary data.</text>
</comment>
<gene>
    <name evidence="2" type="ORF">G210_2845</name>
</gene>
<feature type="region of interest" description="Disordered" evidence="1">
    <location>
        <begin position="225"/>
        <end position="246"/>
    </location>
</feature>
<dbReference type="OMA" id="TVEIFAF"/>
<sequence length="246" mass="28154">MLKFKNLHAKKISIQPNINMSLSIQDIPSILSNNSKLNYLSDLLTITSTIPETLSEDDEKLLNTLELFTFGNYHHYVKYRTKYIELNGTILNKLLKLTLISINVDHLTNQTSFISFDSILNDYQIDDVRSLYPLIIELNFQKLINVKIDDANGQLIVLNGGDEKDTNDSGGFKRDVYNSDDYTLRVLDETIDIPNKSVSLARAKLIDFINEKLIPLKTDFENRSVANHESSTKVENTRKRKTPDNI</sequence>
<dbReference type="eggNOG" id="ENOG502RQDW">
    <property type="taxonomic scope" value="Eukaryota"/>
</dbReference>
<protein>
    <submittedName>
        <fullName evidence="2">Uncharacterized protein</fullName>
    </submittedName>
</protein>
<dbReference type="Proteomes" id="UP000011777">
    <property type="component" value="Unassembled WGS sequence"/>
</dbReference>
<organism evidence="2 3">
    <name type="scientific">Candida maltosa (strain Xu316)</name>
    <name type="common">Yeast</name>
    <dbReference type="NCBI Taxonomy" id="1245528"/>
    <lineage>
        <taxon>Eukaryota</taxon>
        <taxon>Fungi</taxon>
        <taxon>Dikarya</taxon>
        <taxon>Ascomycota</taxon>
        <taxon>Saccharomycotina</taxon>
        <taxon>Pichiomycetes</taxon>
        <taxon>Debaryomycetaceae</taxon>
        <taxon>Candida/Lodderomyces clade</taxon>
        <taxon>Candida</taxon>
    </lineage>
</organism>